<protein>
    <submittedName>
        <fullName evidence="3">Major capsid protein</fullName>
    </submittedName>
</protein>
<evidence type="ECO:0000313" key="3">
    <source>
        <dbReference type="EMBL" id="APE44156.1"/>
    </source>
</evidence>
<dbReference type="Gene3D" id="3.30.2400.10">
    <property type="entry name" value="Major capsid protein gp5"/>
    <property type="match status" value="1"/>
</dbReference>
<dbReference type="Proteomes" id="UP000181897">
    <property type="component" value="Chromosome"/>
</dbReference>
<dbReference type="SUPFAM" id="SSF56563">
    <property type="entry name" value="Major capsid protein gp5"/>
    <property type="match status" value="1"/>
</dbReference>
<accession>A0A1J0WIK8</accession>
<dbReference type="EMBL" id="CP018076">
    <property type="protein sequence ID" value="APE44156.1"/>
    <property type="molecule type" value="Genomic_DNA"/>
</dbReference>
<evidence type="ECO:0000256" key="1">
    <source>
        <dbReference type="ARBA" id="ARBA00004328"/>
    </source>
</evidence>
<evidence type="ECO:0000259" key="2">
    <source>
        <dbReference type="Pfam" id="PF05065"/>
    </source>
</evidence>
<dbReference type="InterPro" id="IPR054612">
    <property type="entry name" value="Phage_capsid-like_C"/>
</dbReference>
<comment type="subcellular location">
    <subcellularLocation>
        <location evidence="1">Virion</location>
    </subcellularLocation>
</comment>
<dbReference type="AlphaFoldDB" id="A0A1J0WIK8"/>
<keyword evidence="4" id="KW-1185">Reference proteome</keyword>
<dbReference type="RefSeq" id="WP_071972496.1">
    <property type="nucleotide sequence ID" value="NZ_CP018076.1"/>
</dbReference>
<evidence type="ECO:0000313" key="4">
    <source>
        <dbReference type="Proteomes" id="UP000181897"/>
    </source>
</evidence>
<proteinExistence type="predicted"/>
<reference evidence="3 4" key="1">
    <citation type="submission" date="2016-11" db="EMBL/GenBank/DDBJ databases">
        <title>Complete genome sequence of Sulfitobacter sp. AM1-D1, a toxic bacteria associated with marine dinoflagellate Alexandrium minutum in East China Sea.</title>
        <authorList>
            <person name="Yang Q."/>
            <person name="Zhang X."/>
            <person name="Tian X."/>
        </authorList>
    </citation>
    <scope>NUCLEOTIDE SEQUENCE [LARGE SCALE GENOMIC DNA]</scope>
    <source>
        <strain evidence="3 4">AM1-D1</strain>
    </source>
</reference>
<dbReference type="OrthoDB" id="7754466at2"/>
<gene>
    <name evidence="3" type="ORF">BOO69_12665</name>
</gene>
<feature type="domain" description="Phage capsid-like C-terminal" evidence="2">
    <location>
        <begin position="143"/>
        <end position="416"/>
    </location>
</feature>
<dbReference type="KEGG" id="suam:BOO69_12665"/>
<organism evidence="3 4">
    <name type="scientific">Sulfitobacter alexandrii</name>
    <dbReference type="NCBI Taxonomy" id="1917485"/>
    <lineage>
        <taxon>Bacteria</taxon>
        <taxon>Pseudomonadati</taxon>
        <taxon>Pseudomonadota</taxon>
        <taxon>Alphaproteobacteria</taxon>
        <taxon>Rhodobacterales</taxon>
        <taxon>Roseobacteraceae</taxon>
        <taxon>Sulfitobacter</taxon>
    </lineage>
</organism>
<dbReference type="InterPro" id="IPR024455">
    <property type="entry name" value="Phage_capsid"/>
</dbReference>
<name>A0A1J0WIK8_9RHOB</name>
<sequence>MLESVKIARRQSEIRQNLAELAGKETPSEDEIRQMETLDQEYRANETRYRAALIAEDTERRDAGSELETRSAQEWAELMAGFELRQVALALDEGRQLDGQTAEIVSELRSAGGFRGIPVPWQALEVRAGETVASGTPNPIQTRPIIDRLFPDSVAARMGAQMISIDAGALEWPVTTSAVTAGWADGETANVAGPTTYATTDRAMSPDHNLGIQMRITRKTLKQSGAALEQAVRRDMSGAMGAAMDQAAFLGTGANGQPLGVIAGAAIYGITSTAVTALASWGAFRSAVTRFMTANAAASPDAVRAMIRPELWDFLDGALIDGTAVSQWDRMVKNLPTANIAMTNNALAAPSGDPLATQALLTTAAGGVAPIFIGAWGAVDMIRDPYSDAQSGGLRITALATMDVTVARPAQLQLLTGLELEAGA</sequence>
<dbReference type="STRING" id="1917485.BOO69_12665"/>
<dbReference type="Pfam" id="PF05065">
    <property type="entry name" value="Phage_capsid"/>
    <property type="match status" value="1"/>
</dbReference>
<dbReference type="NCBIfam" id="TIGR01554">
    <property type="entry name" value="major_cap_HK97"/>
    <property type="match status" value="1"/>
</dbReference>